<evidence type="ECO:0000313" key="3">
    <source>
        <dbReference type="Proteomes" id="UP000005496"/>
    </source>
</evidence>
<dbReference type="SUPFAM" id="SSF47090">
    <property type="entry name" value="PGBD-like"/>
    <property type="match status" value="1"/>
</dbReference>
<dbReference type="InterPro" id="IPR002477">
    <property type="entry name" value="Peptidoglycan-bd-like"/>
</dbReference>
<accession>D6SLI7</accession>
<gene>
    <name evidence="2" type="ORF">Dthio_PD2972</name>
</gene>
<protein>
    <submittedName>
        <fullName evidence="2">Peptidoglycan-binding domain 1 protein</fullName>
    </submittedName>
</protein>
<organism evidence="2 3">
    <name type="scientific">Desulfonatronospira thiodismutans ASO3-1</name>
    <dbReference type="NCBI Taxonomy" id="555779"/>
    <lineage>
        <taxon>Bacteria</taxon>
        <taxon>Pseudomonadati</taxon>
        <taxon>Thermodesulfobacteriota</taxon>
        <taxon>Desulfovibrionia</taxon>
        <taxon>Desulfovibrionales</taxon>
        <taxon>Desulfonatronovibrionaceae</taxon>
        <taxon>Desulfonatronospira</taxon>
    </lineage>
</organism>
<evidence type="ECO:0000313" key="2">
    <source>
        <dbReference type="EMBL" id="EFI35548.1"/>
    </source>
</evidence>
<dbReference type="Pfam" id="PF01471">
    <property type="entry name" value="PG_binding_1"/>
    <property type="match status" value="1"/>
</dbReference>
<evidence type="ECO:0000259" key="1">
    <source>
        <dbReference type="Pfam" id="PF01471"/>
    </source>
</evidence>
<dbReference type="Proteomes" id="UP000005496">
    <property type="component" value="Unassembled WGS sequence"/>
</dbReference>
<dbReference type="OrthoDB" id="5457402at2"/>
<dbReference type="Gene3D" id="1.10.101.10">
    <property type="entry name" value="PGBD-like superfamily/PGBD"/>
    <property type="match status" value="1"/>
</dbReference>
<dbReference type="PROSITE" id="PS51257">
    <property type="entry name" value="PROKAR_LIPOPROTEIN"/>
    <property type="match status" value="1"/>
</dbReference>
<comment type="caution">
    <text evidence="2">The sequence shown here is derived from an EMBL/GenBank/DDBJ whole genome shotgun (WGS) entry which is preliminary data.</text>
</comment>
<reference evidence="2" key="1">
    <citation type="submission" date="2010-05" db="EMBL/GenBank/DDBJ databases">
        <title>The draft genome of Desulfonatronospira thiodismutans ASO3-1.</title>
        <authorList>
            <consortium name="US DOE Joint Genome Institute (JGI-PGF)"/>
            <person name="Lucas S."/>
            <person name="Copeland A."/>
            <person name="Lapidus A."/>
            <person name="Cheng J.-F."/>
            <person name="Bruce D."/>
            <person name="Goodwin L."/>
            <person name="Pitluck S."/>
            <person name="Chertkov O."/>
            <person name="Brettin T."/>
            <person name="Detter J.C."/>
            <person name="Han C."/>
            <person name="Land M.L."/>
            <person name="Hauser L."/>
            <person name="Kyrpides N."/>
            <person name="Mikhailova N."/>
            <person name="Muyzer G."/>
            <person name="Woyke T."/>
        </authorList>
    </citation>
    <scope>NUCLEOTIDE SEQUENCE [LARGE SCALE GENOMIC DNA]</scope>
    <source>
        <strain evidence="2">ASO3-1</strain>
    </source>
</reference>
<keyword evidence="3" id="KW-1185">Reference proteome</keyword>
<sequence length="412" mass="47381">MHKFVFVFISLLIALCIFSGCRDNKPAIYFSDVPSRDFSTAPEINIPPKDAVNPNKLPLHVTSAAEALARKIIGCTSSFSQAEFSTDGAHSWLFESLNEQDFQVSSIKIMRYSKDSKDMTVSLEMYMHFQDRMGRTASFLVQADYKRLADKIVIERSDIQEKSPLFPRVQAFILYEEELRSKDLSDMTFKQFYYWTLDRALSLTPDDEHRRTKLNIDRMSVYQRMSMMPEAQTEKYSIVVLTMDRLASNSGFKIEVSGTPHGTNWIEEVTYHDFQGWRAGIFSLSFILDWEIYYVRALYGAKQENWTAKNKLKLVGLFSTERDYTHWPAFDGRTALQGPIARLGIMLEPENADDAGMIASRLHELGFLKNADNKCEEKLEEALKIFQHTRGLNPSGQWSAETQKKLFHDTGL</sequence>
<name>D6SLI7_9BACT</name>
<dbReference type="EMBL" id="ACJN02000001">
    <property type="protein sequence ID" value="EFI35548.1"/>
    <property type="molecule type" value="Genomic_DNA"/>
</dbReference>
<dbReference type="AlphaFoldDB" id="D6SLI7"/>
<dbReference type="InterPro" id="IPR036366">
    <property type="entry name" value="PGBDSf"/>
</dbReference>
<proteinExistence type="predicted"/>
<feature type="domain" description="Peptidoglycan binding-like" evidence="1">
    <location>
        <begin position="358"/>
        <end position="406"/>
    </location>
</feature>
<dbReference type="InterPro" id="IPR036365">
    <property type="entry name" value="PGBD-like_sf"/>
</dbReference>